<organism evidence="2 3">
    <name type="scientific">Paenibacillus ginsengarvi</name>
    <dbReference type="NCBI Taxonomy" id="400777"/>
    <lineage>
        <taxon>Bacteria</taxon>
        <taxon>Bacillati</taxon>
        <taxon>Bacillota</taxon>
        <taxon>Bacilli</taxon>
        <taxon>Bacillales</taxon>
        <taxon>Paenibacillaceae</taxon>
        <taxon>Paenibacillus</taxon>
    </lineage>
</organism>
<name>A0A3B0CVH1_9BACL</name>
<dbReference type="RefSeq" id="WP_120745484.1">
    <property type="nucleotide sequence ID" value="NZ_RBAH01000001.1"/>
</dbReference>
<dbReference type="OrthoDB" id="2455520at2"/>
<dbReference type="AlphaFoldDB" id="A0A3B0CVH1"/>
<evidence type="ECO:0000313" key="3">
    <source>
        <dbReference type="Proteomes" id="UP000282311"/>
    </source>
</evidence>
<feature type="region of interest" description="Disordered" evidence="1">
    <location>
        <begin position="125"/>
        <end position="145"/>
    </location>
</feature>
<feature type="compositionally biased region" description="Basic and acidic residues" evidence="1">
    <location>
        <begin position="84"/>
        <end position="94"/>
    </location>
</feature>
<protein>
    <submittedName>
        <fullName evidence="2">Uncharacterized protein</fullName>
    </submittedName>
</protein>
<evidence type="ECO:0000313" key="2">
    <source>
        <dbReference type="EMBL" id="RKN86777.1"/>
    </source>
</evidence>
<sequence>MSDIYIACEDMEFVWRQTEINVFKQLWADGSNCLDIAKKLDRDPDEVALLIMDLGRKGLIPRWGKNTGNYPGDIFRENNSGRPKNNEPRKIDRQRLHELYTGSTLSLTGIARQFKTSPDMVKKTIRNERRKNPAMWPYRDAKRNG</sequence>
<feature type="region of interest" description="Disordered" evidence="1">
    <location>
        <begin position="71"/>
        <end position="94"/>
    </location>
</feature>
<gene>
    <name evidence="2" type="ORF">D7M11_02125</name>
</gene>
<keyword evidence="3" id="KW-1185">Reference proteome</keyword>
<reference evidence="2 3" key="1">
    <citation type="journal article" date="2007" name="Int. J. Syst. Evol. Microbiol.">
        <title>Paenibacillus ginsengarvi sp. nov., isolated from soil from ginseng cultivation.</title>
        <authorList>
            <person name="Yoon M.H."/>
            <person name="Ten L.N."/>
            <person name="Im W.T."/>
        </authorList>
    </citation>
    <scope>NUCLEOTIDE SEQUENCE [LARGE SCALE GENOMIC DNA]</scope>
    <source>
        <strain evidence="2 3">KCTC 13059</strain>
    </source>
</reference>
<accession>A0A3B0CVH1</accession>
<dbReference type="Proteomes" id="UP000282311">
    <property type="component" value="Unassembled WGS sequence"/>
</dbReference>
<comment type="caution">
    <text evidence="2">The sequence shown here is derived from an EMBL/GenBank/DDBJ whole genome shotgun (WGS) entry which is preliminary data.</text>
</comment>
<proteinExistence type="predicted"/>
<evidence type="ECO:0000256" key="1">
    <source>
        <dbReference type="SAM" id="MobiDB-lite"/>
    </source>
</evidence>
<dbReference type="EMBL" id="RBAH01000001">
    <property type="protein sequence ID" value="RKN86777.1"/>
    <property type="molecule type" value="Genomic_DNA"/>
</dbReference>